<evidence type="ECO:0000313" key="8">
    <source>
        <dbReference type="EMBL" id="KAK8859445.1"/>
    </source>
</evidence>
<dbReference type="InterPro" id="IPR039091">
    <property type="entry name" value="AHR/AHRR"/>
</dbReference>
<protein>
    <recommendedName>
        <fullName evidence="10">MARVEL domain-containing protein</fullName>
    </recommendedName>
</protein>
<evidence type="ECO:0000256" key="3">
    <source>
        <dbReference type="ARBA" id="ARBA00023125"/>
    </source>
</evidence>
<dbReference type="PANTHER" id="PTHR10649">
    <property type="entry name" value="ARYL HYDROCARBON RECEPTOR"/>
    <property type="match status" value="1"/>
</dbReference>
<evidence type="ECO:0000256" key="2">
    <source>
        <dbReference type="ARBA" id="ARBA00023015"/>
    </source>
</evidence>
<proteinExistence type="predicted"/>
<feature type="transmembrane region" description="Helical" evidence="7">
    <location>
        <begin position="92"/>
        <end position="113"/>
    </location>
</feature>
<keyword evidence="4" id="KW-0804">Transcription</keyword>
<keyword evidence="9" id="KW-1185">Reference proteome</keyword>
<evidence type="ECO:0000256" key="5">
    <source>
        <dbReference type="ARBA" id="ARBA00023242"/>
    </source>
</evidence>
<keyword evidence="5" id="KW-0539">Nucleus</keyword>
<evidence type="ECO:0000256" key="6">
    <source>
        <dbReference type="SAM" id="MobiDB-lite"/>
    </source>
</evidence>
<comment type="subcellular location">
    <subcellularLocation>
        <location evidence="1">Nucleus</location>
    </subcellularLocation>
</comment>
<feature type="compositionally biased region" description="Low complexity" evidence="6">
    <location>
        <begin position="225"/>
        <end position="247"/>
    </location>
</feature>
<name>A0ABR2I9U9_9PEZI</name>
<feature type="compositionally biased region" description="Polar residues" evidence="6">
    <location>
        <begin position="248"/>
        <end position="273"/>
    </location>
</feature>
<feature type="region of interest" description="Disordered" evidence="6">
    <location>
        <begin position="1"/>
        <end position="49"/>
    </location>
</feature>
<feature type="transmembrane region" description="Helical" evidence="7">
    <location>
        <begin position="58"/>
        <end position="80"/>
    </location>
</feature>
<feature type="transmembrane region" description="Helical" evidence="7">
    <location>
        <begin position="125"/>
        <end position="147"/>
    </location>
</feature>
<keyword evidence="2" id="KW-0805">Transcription regulation</keyword>
<keyword evidence="7" id="KW-1133">Transmembrane helix</keyword>
<reference evidence="8 9" key="1">
    <citation type="journal article" date="2024" name="IMA Fungus">
        <title>Apiospora arundinis, a panoply of carbohydrate-active enzymes and secondary metabolites.</title>
        <authorList>
            <person name="Sorensen T."/>
            <person name="Petersen C."/>
            <person name="Muurmann A.T."/>
            <person name="Christiansen J.V."/>
            <person name="Brundto M.L."/>
            <person name="Overgaard C.K."/>
            <person name="Boysen A.T."/>
            <person name="Wollenberg R.D."/>
            <person name="Larsen T.O."/>
            <person name="Sorensen J.L."/>
            <person name="Nielsen K.L."/>
            <person name="Sondergaard T.E."/>
        </authorList>
    </citation>
    <scope>NUCLEOTIDE SEQUENCE [LARGE SCALE GENOMIC DNA]</scope>
    <source>
        <strain evidence="8 9">AAU 773</strain>
    </source>
</reference>
<feature type="compositionally biased region" description="Low complexity" evidence="6">
    <location>
        <begin position="1"/>
        <end position="18"/>
    </location>
</feature>
<evidence type="ECO:0008006" key="10">
    <source>
        <dbReference type="Google" id="ProtNLM"/>
    </source>
</evidence>
<keyword evidence="7" id="KW-0812">Transmembrane</keyword>
<feature type="transmembrane region" description="Helical" evidence="7">
    <location>
        <begin position="178"/>
        <end position="197"/>
    </location>
</feature>
<sequence length="287" mass="32195">MDPNQQPQQPAQALQQPQQPQPYQPPYTQPYPAGVHPMQQPTATGPPPVSRPWHNAKIALLSISVVFCIILIGISIALAVDPKVLSLQVVWIAPEAAVAIIWSVAELITICARGGQRGIHPGAHVALHLLFWLAFLIGAGLTAYLVAVNVGYDSYYDSYYYTRYFNLRFYIRSLQAELAFLILLIMIHFTLFVRACIETNRRNRKVQPVFFPVNTYNAPYAVPQQGMPQMQQQPQQQQPVYPMQPQQAHMSANYDQPTKEVQPQYTGSTQAPAQTHDDGMQHVAHGQ</sequence>
<dbReference type="EMBL" id="JAPCWZ010000006">
    <property type="protein sequence ID" value="KAK8859445.1"/>
    <property type="molecule type" value="Genomic_DNA"/>
</dbReference>
<comment type="caution">
    <text evidence="8">The sequence shown here is derived from an EMBL/GenBank/DDBJ whole genome shotgun (WGS) entry which is preliminary data.</text>
</comment>
<keyword evidence="3" id="KW-0238">DNA-binding</keyword>
<accession>A0ABR2I9U9</accession>
<evidence type="ECO:0000313" key="9">
    <source>
        <dbReference type="Proteomes" id="UP001390339"/>
    </source>
</evidence>
<gene>
    <name evidence="8" type="ORF">PGQ11_010179</name>
</gene>
<evidence type="ECO:0000256" key="4">
    <source>
        <dbReference type="ARBA" id="ARBA00023163"/>
    </source>
</evidence>
<evidence type="ECO:0000256" key="1">
    <source>
        <dbReference type="ARBA" id="ARBA00004123"/>
    </source>
</evidence>
<feature type="compositionally biased region" description="Pro residues" evidence="6">
    <location>
        <begin position="19"/>
        <end position="29"/>
    </location>
</feature>
<dbReference type="Proteomes" id="UP001390339">
    <property type="component" value="Unassembled WGS sequence"/>
</dbReference>
<feature type="region of interest" description="Disordered" evidence="6">
    <location>
        <begin position="225"/>
        <end position="287"/>
    </location>
</feature>
<dbReference type="PANTHER" id="PTHR10649:SF12">
    <property type="entry name" value="SPINELESS, ISOFORM C"/>
    <property type="match status" value="1"/>
</dbReference>
<evidence type="ECO:0000256" key="7">
    <source>
        <dbReference type="SAM" id="Phobius"/>
    </source>
</evidence>
<organism evidence="8 9">
    <name type="scientific">Apiospora arundinis</name>
    <dbReference type="NCBI Taxonomy" id="335852"/>
    <lineage>
        <taxon>Eukaryota</taxon>
        <taxon>Fungi</taxon>
        <taxon>Dikarya</taxon>
        <taxon>Ascomycota</taxon>
        <taxon>Pezizomycotina</taxon>
        <taxon>Sordariomycetes</taxon>
        <taxon>Xylariomycetidae</taxon>
        <taxon>Amphisphaeriales</taxon>
        <taxon>Apiosporaceae</taxon>
        <taxon>Apiospora</taxon>
    </lineage>
</organism>
<keyword evidence="7" id="KW-0472">Membrane</keyword>